<evidence type="ECO:0000259" key="1">
    <source>
        <dbReference type="PROSITE" id="PS50851"/>
    </source>
</evidence>
<dbReference type="Gene3D" id="2.30.30.40">
    <property type="entry name" value="SH3 Domains"/>
    <property type="match status" value="1"/>
</dbReference>
<dbReference type="SUPFAM" id="SSF50341">
    <property type="entry name" value="CheW-like"/>
    <property type="match status" value="1"/>
</dbReference>
<dbReference type="EMBL" id="SJDL01000007">
    <property type="protein sequence ID" value="TBW57650.1"/>
    <property type="molecule type" value="Genomic_DNA"/>
</dbReference>
<dbReference type="InterPro" id="IPR039315">
    <property type="entry name" value="CheW"/>
</dbReference>
<dbReference type="SMART" id="SM00260">
    <property type="entry name" value="CheW"/>
    <property type="match status" value="1"/>
</dbReference>
<dbReference type="Proteomes" id="UP000313645">
    <property type="component" value="Unassembled WGS sequence"/>
</dbReference>
<dbReference type="PROSITE" id="PS50851">
    <property type="entry name" value="CHEW"/>
    <property type="match status" value="1"/>
</dbReference>
<feature type="domain" description="CheW-like" evidence="1">
    <location>
        <begin position="89"/>
        <end position="228"/>
    </location>
</feature>
<evidence type="ECO:0000313" key="3">
    <source>
        <dbReference type="Proteomes" id="UP000313645"/>
    </source>
</evidence>
<comment type="caution">
    <text evidence="2">The sequence shown here is derived from an EMBL/GenBank/DDBJ whole genome shotgun (WGS) entry which is preliminary data.</text>
</comment>
<sequence>MPRRTSQYGRAKASPSATCARWWKPHYEDSTVSNERSEWDWDAVKHALRRALENEAVGGEPSAESAQQELRRRARELARPWSLEDNAETLSLLPFEIEGACYALEPDYVLEAFAAEALTPIPCTPGHVAGLIVLRGRMLPVLDLHVVLGMASQTGEGRRKVIVLSDGRMEFGLQCDRVLGTYELPLAQLQTENRGHSPYIKGITTDQWAVLDAGALLGDVSLVVDRTV</sequence>
<gene>
    <name evidence="2" type="ORF">EZI54_06320</name>
</gene>
<dbReference type="PANTHER" id="PTHR22617:SF23">
    <property type="entry name" value="CHEMOTAXIS PROTEIN CHEW"/>
    <property type="match status" value="1"/>
</dbReference>
<dbReference type="InterPro" id="IPR036061">
    <property type="entry name" value="CheW-like_dom_sf"/>
</dbReference>
<dbReference type="InterPro" id="IPR002545">
    <property type="entry name" value="CheW-lke_dom"/>
</dbReference>
<dbReference type="PANTHER" id="PTHR22617">
    <property type="entry name" value="CHEMOTAXIS SENSOR HISTIDINE KINASE-RELATED"/>
    <property type="match status" value="1"/>
</dbReference>
<organism evidence="2 3">
    <name type="scientific">Marinobacter halodurans</name>
    <dbReference type="NCBI Taxonomy" id="2528979"/>
    <lineage>
        <taxon>Bacteria</taxon>
        <taxon>Pseudomonadati</taxon>
        <taxon>Pseudomonadota</taxon>
        <taxon>Gammaproteobacteria</taxon>
        <taxon>Pseudomonadales</taxon>
        <taxon>Marinobacteraceae</taxon>
        <taxon>Marinobacter</taxon>
    </lineage>
</organism>
<reference evidence="2 3" key="1">
    <citation type="submission" date="2019-02" db="EMBL/GenBank/DDBJ databases">
        <title>Marinobacter halodurans sp. nov., a marine bacterium isolated from sea tidal flat.</title>
        <authorList>
            <person name="Yoo Y."/>
            <person name="Lee D.W."/>
            <person name="Kim B.S."/>
            <person name="Kim J.-J."/>
        </authorList>
    </citation>
    <scope>NUCLEOTIDE SEQUENCE [LARGE SCALE GENOMIC DNA]</scope>
    <source>
        <strain evidence="2 3">YJ-S3-2</strain>
    </source>
</reference>
<proteinExistence type="predicted"/>
<dbReference type="Gene3D" id="2.40.50.180">
    <property type="entry name" value="CheA-289, Domain 4"/>
    <property type="match status" value="1"/>
</dbReference>
<keyword evidence="3" id="KW-1185">Reference proteome</keyword>
<protein>
    <submittedName>
        <fullName evidence="2">Chemotaxis protein CheW</fullName>
    </submittedName>
</protein>
<dbReference type="Pfam" id="PF01584">
    <property type="entry name" value="CheW"/>
    <property type="match status" value="1"/>
</dbReference>
<accession>A0ABY1ZPR6</accession>
<evidence type="ECO:0000313" key="2">
    <source>
        <dbReference type="EMBL" id="TBW57650.1"/>
    </source>
</evidence>
<name>A0ABY1ZPR6_9GAMM</name>